<evidence type="ECO:0000313" key="1">
    <source>
        <dbReference type="EMBL" id="CAB4181219.1"/>
    </source>
</evidence>
<reference evidence="1" key="1">
    <citation type="submission" date="2020-05" db="EMBL/GenBank/DDBJ databases">
        <authorList>
            <person name="Chiriac C."/>
            <person name="Salcher M."/>
            <person name="Ghai R."/>
            <person name="Kavagutti S V."/>
        </authorList>
    </citation>
    <scope>NUCLEOTIDE SEQUENCE</scope>
</reference>
<accession>A0A6J5QAB0</accession>
<name>A0A6J5QAB0_9CAUD</name>
<organism evidence="1">
    <name type="scientific">uncultured Caudovirales phage</name>
    <dbReference type="NCBI Taxonomy" id="2100421"/>
    <lineage>
        <taxon>Viruses</taxon>
        <taxon>Duplodnaviria</taxon>
        <taxon>Heunggongvirae</taxon>
        <taxon>Uroviricota</taxon>
        <taxon>Caudoviricetes</taxon>
        <taxon>Peduoviridae</taxon>
        <taxon>Maltschvirus</taxon>
        <taxon>Maltschvirus maltsch</taxon>
    </lineage>
</organism>
<protein>
    <submittedName>
        <fullName evidence="1">Uncharacterized protein</fullName>
    </submittedName>
</protein>
<gene>
    <name evidence="1" type="ORF">UFOVP1068_22</name>
    <name evidence="2" type="ORF">UFOVP1300_27</name>
</gene>
<evidence type="ECO:0000313" key="2">
    <source>
        <dbReference type="EMBL" id="CAB4195653.1"/>
    </source>
</evidence>
<proteinExistence type="predicted"/>
<sequence>MNTMTEILAVVVLLFLFQGEPDVWDKLHAKAMSMETCK</sequence>
<dbReference type="EMBL" id="LR797013">
    <property type="protein sequence ID" value="CAB4181219.1"/>
    <property type="molecule type" value="Genomic_DNA"/>
</dbReference>
<dbReference type="EMBL" id="LR797243">
    <property type="protein sequence ID" value="CAB4195653.1"/>
    <property type="molecule type" value="Genomic_DNA"/>
</dbReference>